<feature type="region of interest" description="Disordered" evidence="3">
    <location>
        <begin position="374"/>
        <end position="416"/>
    </location>
</feature>
<dbReference type="InterPro" id="IPR011021">
    <property type="entry name" value="Arrestin-like_N"/>
</dbReference>
<evidence type="ECO:0000259" key="4">
    <source>
        <dbReference type="SMART" id="SM01017"/>
    </source>
</evidence>
<dbReference type="SUPFAM" id="SSF81296">
    <property type="entry name" value="E set domains"/>
    <property type="match status" value="2"/>
</dbReference>
<feature type="domain" description="Arrestin C-terminal-like" evidence="4">
    <location>
        <begin position="146"/>
        <end position="279"/>
    </location>
</feature>
<dbReference type="Gene3D" id="2.60.40.640">
    <property type="match status" value="2"/>
</dbReference>
<evidence type="ECO:0000313" key="6">
    <source>
        <dbReference type="Proteomes" id="UP001152799"/>
    </source>
</evidence>
<name>A0A9N9MB74_9CUCU</name>
<feature type="compositionally biased region" description="Basic and acidic residues" evidence="3">
    <location>
        <begin position="407"/>
        <end position="416"/>
    </location>
</feature>
<dbReference type="GO" id="GO:0005737">
    <property type="term" value="C:cytoplasm"/>
    <property type="evidence" value="ECO:0007669"/>
    <property type="project" value="TreeGrafter"/>
</dbReference>
<evidence type="ECO:0000256" key="3">
    <source>
        <dbReference type="SAM" id="MobiDB-lite"/>
    </source>
</evidence>
<dbReference type="InterPro" id="IPR014756">
    <property type="entry name" value="Ig_E-set"/>
</dbReference>
<evidence type="ECO:0000313" key="5">
    <source>
        <dbReference type="EMBL" id="CAG9759982.1"/>
    </source>
</evidence>
<sequence length="416" mass="46129">MCLMFPKFLEIRIRLQGREHTSWTKHETYYDSSANENKSRTARYSGNRTFLKQDGIVRDQGTLPSGKHVFPISFQLPNDIPGSFECQYGNISYTIKLTVHKAFKIDLEDTKQIKISAPLRLKNIDSVMLRGCELEDEKTICCCCCTGGYVEMQVSLHCKTFALGYPGFVKVYILNMSNVNVDDLTVTIGQTLTFKTTDPGSDYKYDVEQIAVCHNRGVDAHADKTYNLSIDMPRSAVIPNFTRCQLFRCEHELTVTAGLSGCHNNLDVSTDVAVSHEPSLNMHPPGNHEEHEPQSNAMQNKRRSSCGTIGGGEYNGEAPVISQPMPRNMPMPIPMPMSIPMPMHKPIPMPMPMPMPMPPYGAACLFPKPLPMPGYGEPPYSGSSDPSTFPSANAPSAPSELDLADNSGKDLFIHKS</sequence>
<feature type="region of interest" description="Disordered" evidence="3">
    <location>
        <begin position="278"/>
        <end position="314"/>
    </location>
</feature>
<dbReference type="PANTHER" id="PTHR11188">
    <property type="entry name" value="ARRESTIN DOMAIN CONTAINING PROTEIN"/>
    <property type="match status" value="1"/>
</dbReference>
<protein>
    <recommendedName>
        <fullName evidence="4">Arrestin C-terminal-like domain-containing protein</fullName>
    </recommendedName>
</protein>
<feature type="compositionally biased region" description="Polar residues" evidence="3">
    <location>
        <begin position="381"/>
        <end position="396"/>
    </location>
</feature>
<dbReference type="InterPro" id="IPR011022">
    <property type="entry name" value="Arrestin_C-like"/>
</dbReference>
<accession>A0A9N9MB74</accession>
<dbReference type="OrthoDB" id="7785529at2759"/>
<dbReference type="Pfam" id="PF00339">
    <property type="entry name" value="Arrestin_N"/>
    <property type="match status" value="1"/>
</dbReference>
<dbReference type="InterPro" id="IPR014752">
    <property type="entry name" value="Arrestin-like_C"/>
</dbReference>
<dbReference type="EMBL" id="OU892277">
    <property type="protein sequence ID" value="CAG9759982.1"/>
    <property type="molecule type" value="Genomic_DNA"/>
</dbReference>
<evidence type="ECO:0000256" key="1">
    <source>
        <dbReference type="ARBA" id="ARBA00005298"/>
    </source>
</evidence>
<dbReference type="PANTHER" id="PTHR11188:SF176">
    <property type="entry name" value="ARRESTIN DOMAIN-CONTAINING PROTEIN 1"/>
    <property type="match status" value="1"/>
</dbReference>
<organism evidence="5 6">
    <name type="scientific">Ceutorhynchus assimilis</name>
    <name type="common">cabbage seed weevil</name>
    <dbReference type="NCBI Taxonomy" id="467358"/>
    <lineage>
        <taxon>Eukaryota</taxon>
        <taxon>Metazoa</taxon>
        <taxon>Ecdysozoa</taxon>
        <taxon>Arthropoda</taxon>
        <taxon>Hexapoda</taxon>
        <taxon>Insecta</taxon>
        <taxon>Pterygota</taxon>
        <taxon>Neoptera</taxon>
        <taxon>Endopterygota</taxon>
        <taxon>Coleoptera</taxon>
        <taxon>Polyphaga</taxon>
        <taxon>Cucujiformia</taxon>
        <taxon>Curculionidae</taxon>
        <taxon>Ceutorhynchinae</taxon>
        <taxon>Ceutorhynchus</taxon>
    </lineage>
</organism>
<dbReference type="SMART" id="SM01017">
    <property type="entry name" value="Arrestin_C"/>
    <property type="match status" value="1"/>
</dbReference>
<dbReference type="Pfam" id="PF02752">
    <property type="entry name" value="Arrestin_C"/>
    <property type="match status" value="1"/>
</dbReference>
<dbReference type="AlphaFoldDB" id="A0A9N9MB74"/>
<dbReference type="GO" id="GO:0015031">
    <property type="term" value="P:protein transport"/>
    <property type="evidence" value="ECO:0007669"/>
    <property type="project" value="TreeGrafter"/>
</dbReference>
<dbReference type="Proteomes" id="UP001152799">
    <property type="component" value="Chromosome 1"/>
</dbReference>
<gene>
    <name evidence="5" type="ORF">CEUTPL_LOCUS718</name>
</gene>
<keyword evidence="2" id="KW-0716">Sensory transduction</keyword>
<evidence type="ECO:0000256" key="2">
    <source>
        <dbReference type="ARBA" id="ARBA00022606"/>
    </source>
</evidence>
<dbReference type="InterPro" id="IPR050357">
    <property type="entry name" value="Arrestin_domain-protein"/>
</dbReference>
<reference evidence="5" key="1">
    <citation type="submission" date="2022-01" db="EMBL/GenBank/DDBJ databases">
        <authorList>
            <person name="King R."/>
        </authorList>
    </citation>
    <scope>NUCLEOTIDE SEQUENCE</scope>
</reference>
<proteinExistence type="inferred from homology"/>
<comment type="similarity">
    <text evidence="1">Belongs to the arrestin family.</text>
</comment>
<keyword evidence="6" id="KW-1185">Reference proteome</keyword>